<evidence type="ECO:0008006" key="3">
    <source>
        <dbReference type="Google" id="ProtNLM"/>
    </source>
</evidence>
<evidence type="ECO:0000313" key="2">
    <source>
        <dbReference type="Proteomes" id="UP000195442"/>
    </source>
</evidence>
<reference evidence="2" key="1">
    <citation type="submission" date="2017-02" db="EMBL/GenBank/DDBJ databases">
        <authorList>
            <person name="Daims H."/>
        </authorList>
    </citation>
    <scope>NUCLEOTIDE SEQUENCE [LARGE SCALE GENOMIC DNA]</scope>
</reference>
<dbReference type="AlphaFoldDB" id="A0A1R4H3X1"/>
<dbReference type="InterPro" id="IPR049537">
    <property type="entry name" value="RelB-like"/>
</dbReference>
<dbReference type="RefSeq" id="WP_087146316.1">
    <property type="nucleotide sequence ID" value="NZ_FUKJ01000105.1"/>
</dbReference>
<protein>
    <recommendedName>
        <fullName evidence="3">Type II toxin-antitoxin system Phd/YefM family antitoxin</fullName>
    </recommendedName>
</protein>
<dbReference type="Pfam" id="PF18506">
    <property type="entry name" value="RelB-like"/>
    <property type="match status" value="1"/>
</dbReference>
<keyword evidence="2" id="KW-1185">Reference proteome</keyword>
<gene>
    <name evidence="1" type="ORF">CRENPOLYSF2_1930003</name>
</gene>
<dbReference type="Proteomes" id="UP000195442">
    <property type="component" value="Unassembled WGS sequence"/>
</dbReference>
<proteinExistence type="predicted"/>
<dbReference type="EMBL" id="FUKJ01000105">
    <property type="protein sequence ID" value="SJM90924.1"/>
    <property type="molecule type" value="Genomic_DNA"/>
</dbReference>
<accession>A0A1R4H3X1</accession>
<evidence type="ECO:0000313" key="1">
    <source>
        <dbReference type="EMBL" id="SJM90924.1"/>
    </source>
</evidence>
<name>A0A1R4H3X1_9GAMM</name>
<sequence>MNKPQYITDAAGHKISVILPMDEYLELLEDLEDLAAVAERKDETTTSFDAALKEIGYDVLD</sequence>
<organism evidence="1 2">
    <name type="scientific">Crenothrix polyspora</name>
    <dbReference type="NCBI Taxonomy" id="360316"/>
    <lineage>
        <taxon>Bacteria</taxon>
        <taxon>Pseudomonadati</taxon>
        <taxon>Pseudomonadota</taxon>
        <taxon>Gammaproteobacteria</taxon>
        <taxon>Methylococcales</taxon>
        <taxon>Crenotrichaceae</taxon>
        <taxon>Crenothrix</taxon>
    </lineage>
</organism>